<keyword evidence="4" id="KW-0410">Iron transport</keyword>
<dbReference type="OrthoDB" id="7051185at2"/>
<gene>
    <name evidence="15" type="ORF">EDC91_103185</name>
</gene>
<evidence type="ECO:0000256" key="12">
    <source>
        <dbReference type="RuleBase" id="RU003357"/>
    </source>
</evidence>
<keyword evidence="8 12" id="KW-0798">TonB box</keyword>
<dbReference type="InterPro" id="IPR012910">
    <property type="entry name" value="Plug_dom"/>
</dbReference>
<reference evidence="15 16" key="1">
    <citation type="submission" date="2019-03" db="EMBL/GenBank/DDBJ databases">
        <title>Freshwater and sediment microbial communities from various areas in North America, analyzing microbe dynamics in response to fracking.</title>
        <authorList>
            <person name="Lamendella R."/>
        </authorList>
    </citation>
    <scope>NUCLEOTIDE SEQUENCE [LARGE SCALE GENOMIC DNA]</scope>
    <source>
        <strain evidence="15 16">74A</strain>
    </source>
</reference>
<keyword evidence="10 11" id="KW-0998">Cell outer membrane</keyword>
<dbReference type="PANTHER" id="PTHR32552:SF81">
    <property type="entry name" value="TONB-DEPENDENT OUTER MEMBRANE RECEPTOR"/>
    <property type="match status" value="1"/>
</dbReference>
<evidence type="ECO:0000256" key="10">
    <source>
        <dbReference type="ARBA" id="ARBA00023237"/>
    </source>
</evidence>
<evidence type="ECO:0000256" key="8">
    <source>
        <dbReference type="ARBA" id="ARBA00023077"/>
    </source>
</evidence>
<dbReference type="Pfam" id="PF00593">
    <property type="entry name" value="TonB_dep_Rec_b-barrel"/>
    <property type="match status" value="1"/>
</dbReference>
<keyword evidence="6" id="KW-0408">Iron</keyword>
<evidence type="ECO:0000256" key="3">
    <source>
        <dbReference type="ARBA" id="ARBA00022452"/>
    </source>
</evidence>
<dbReference type="AlphaFoldDB" id="A0A4R2FK87"/>
<evidence type="ECO:0000313" key="15">
    <source>
        <dbReference type="EMBL" id="TCN89004.1"/>
    </source>
</evidence>
<dbReference type="InterPro" id="IPR036942">
    <property type="entry name" value="Beta-barrel_TonB_sf"/>
</dbReference>
<comment type="caution">
    <text evidence="15">The sequence shown here is derived from an EMBL/GenBank/DDBJ whole genome shotgun (WGS) entry which is preliminary data.</text>
</comment>
<comment type="subcellular location">
    <subcellularLocation>
        <location evidence="1 11">Cell outer membrane</location>
        <topology evidence="1 11">Multi-pass membrane protein</topology>
    </subcellularLocation>
</comment>
<evidence type="ECO:0000256" key="11">
    <source>
        <dbReference type="PROSITE-ProRule" id="PRU01360"/>
    </source>
</evidence>
<evidence type="ECO:0000256" key="5">
    <source>
        <dbReference type="ARBA" id="ARBA00022692"/>
    </source>
</evidence>
<feature type="domain" description="TonB-dependent receptor plug" evidence="14">
    <location>
        <begin position="38"/>
        <end position="142"/>
    </location>
</feature>
<name>A0A4R2FK87_9GAMM</name>
<dbReference type="SUPFAM" id="SSF56935">
    <property type="entry name" value="Porins"/>
    <property type="match status" value="1"/>
</dbReference>
<proteinExistence type="inferred from homology"/>
<evidence type="ECO:0000256" key="4">
    <source>
        <dbReference type="ARBA" id="ARBA00022496"/>
    </source>
</evidence>
<keyword evidence="16" id="KW-1185">Reference proteome</keyword>
<keyword evidence="5 11" id="KW-0812">Transmembrane</keyword>
<sequence length="741" mass="81968">MLSLAVLGTLVTSQTAVADEVGNIEKITVMGEKTRRSIQDTAASVDVTTALKLEQENIQSLYDILNKTPNISQMYGNRGFTIRGISNESGADNPLASIYVDGVPLPNQISDTGPSDLWDVAQVEVLRGPQSTIQGENALAGAVVIKTEDPTMDWSGRARVQWSDPDDKRISVAVAGPLIEDELAFRFAADKRLFAGFTDNITHGGKEDELNSLMLRGKILWTPTAIDGLKVLLSYTRDDRDGPYMYTYNRRDLAGRVNTSNRDNRSDAVTELASLNVDYQLNNRWQLSSVTSYSKSDVDRIYDVDLRAEDINYGNQDSHYKVFTQELRANYQGEALSGLVGLYAAKHDNHTLLSSLSDIDTPVTTIATLLQGYGLDSSSATSVANLYGSALPQIPVDYQSLNDSTSENQAVFADMEYRLSSRWSLQAGFRYDHQQYRFSANTDSSFAGTLPEPALFGAEGSLLYQLAEGINNAVLGLVAQASGSSPETETTTDTFLPKIGARFNIDDNTSITATYQRAYRSGGSSLNIARSTVVAYDPEYTDNYELAWRQSLPAIDGVFNANLYYVNWTDKQVTANFGLNSYDNNTVNAGKAHLYGVETSFKQQLTQDIDWYLSYSYSQTEFDDFDSIVNGTTTSYAGEAFSYAPNHTAAAGVNIYVTDHLSWNLNANYRSKVYTDMGIDRTRVSSRTLFNTRIAYDKGDWSAYLFANNLFDQNYVQYLRDDVDIISGAPRVIGIGAELRW</sequence>
<dbReference type="Pfam" id="PF07715">
    <property type="entry name" value="Plug"/>
    <property type="match status" value="1"/>
</dbReference>
<keyword evidence="15" id="KW-0675">Receptor</keyword>
<keyword evidence="2 11" id="KW-0813">Transport</keyword>
<evidence type="ECO:0000259" key="14">
    <source>
        <dbReference type="Pfam" id="PF07715"/>
    </source>
</evidence>
<comment type="similarity">
    <text evidence="11 12">Belongs to the TonB-dependent receptor family.</text>
</comment>
<dbReference type="CDD" id="cd01347">
    <property type="entry name" value="ligand_gated_channel"/>
    <property type="match status" value="1"/>
</dbReference>
<accession>A0A4R2FK87</accession>
<protein>
    <submittedName>
        <fullName evidence="15">Outer membrane receptor protein involved in Fe transport</fullName>
    </submittedName>
</protein>
<dbReference type="GO" id="GO:0006826">
    <property type="term" value="P:iron ion transport"/>
    <property type="evidence" value="ECO:0007669"/>
    <property type="project" value="UniProtKB-KW"/>
</dbReference>
<dbReference type="EMBL" id="SLWF01000003">
    <property type="protein sequence ID" value="TCN89004.1"/>
    <property type="molecule type" value="Genomic_DNA"/>
</dbReference>
<dbReference type="Proteomes" id="UP000294832">
    <property type="component" value="Unassembled WGS sequence"/>
</dbReference>
<dbReference type="InterPro" id="IPR039426">
    <property type="entry name" value="TonB-dep_rcpt-like"/>
</dbReference>
<feature type="domain" description="TonB-dependent receptor-like beta-barrel" evidence="13">
    <location>
        <begin position="229"/>
        <end position="710"/>
    </location>
</feature>
<dbReference type="PANTHER" id="PTHR32552">
    <property type="entry name" value="FERRICHROME IRON RECEPTOR-RELATED"/>
    <property type="match status" value="1"/>
</dbReference>
<organism evidence="15 16">
    <name type="scientific">Shewanella fodinae</name>
    <dbReference type="NCBI Taxonomy" id="552357"/>
    <lineage>
        <taxon>Bacteria</taxon>
        <taxon>Pseudomonadati</taxon>
        <taxon>Pseudomonadota</taxon>
        <taxon>Gammaproteobacteria</taxon>
        <taxon>Alteromonadales</taxon>
        <taxon>Shewanellaceae</taxon>
        <taxon>Shewanella</taxon>
    </lineage>
</organism>
<evidence type="ECO:0000256" key="1">
    <source>
        <dbReference type="ARBA" id="ARBA00004571"/>
    </source>
</evidence>
<keyword evidence="7" id="KW-0406">Ion transport</keyword>
<dbReference type="Gene3D" id="2.40.170.20">
    <property type="entry name" value="TonB-dependent receptor, beta-barrel domain"/>
    <property type="match status" value="1"/>
</dbReference>
<dbReference type="PROSITE" id="PS52016">
    <property type="entry name" value="TONB_DEPENDENT_REC_3"/>
    <property type="match status" value="1"/>
</dbReference>
<evidence type="ECO:0000256" key="6">
    <source>
        <dbReference type="ARBA" id="ARBA00023004"/>
    </source>
</evidence>
<evidence type="ECO:0000313" key="16">
    <source>
        <dbReference type="Proteomes" id="UP000294832"/>
    </source>
</evidence>
<keyword evidence="3 11" id="KW-1134">Transmembrane beta strand</keyword>
<keyword evidence="9 11" id="KW-0472">Membrane</keyword>
<dbReference type="InterPro" id="IPR000531">
    <property type="entry name" value="Beta-barrel_TonB"/>
</dbReference>
<evidence type="ECO:0000259" key="13">
    <source>
        <dbReference type="Pfam" id="PF00593"/>
    </source>
</evidence>
<evidence type="ECO:0000256" key="7">
    <source>
        <dbReference type="ARBA" id="ARBA00023065"/>
    </source>
</evidence>
<evidence type="ECO:0000256" key="2">
    <source>
        <dbReference type="ARBA" id="ARBA00022448"/>
    </source>
</evidence>
<dbReference type="GO" id="GO:0009279">
    <property type="term" value="C:cell outer membrane"/>
    <property type="evidence" value="ECO:0007669"/>
    <property type="project" value="UniProtKB-SubCell"/>
</dbReference>
<evidence type="ECO:0000256" key="9">
    <source>
        <dbReference type="ARBA" id="ARBA00023136"/>
    </source>
</evidence>